<keyword evidence="1" id="KW-0472">Membrane</keyword>
<keyword evidence="1" id="KW-1133">Transmembrane helix</keyword>
<feature type="transmembrane region" description="Helical" evidence="1">
    <location>
        <begin position="87"/>
        <end position="110"/>
    </location>
</feature>
<feature type="transmembrane region" description="Helical" evidence="1">
    <location>
        <begin position="240"/>
        <end position="264"/>
    </location>
</feature>
<dbReference type="PANTHER" id="PTHR39614">
    <property type="entry name" value="INTEGRAL MEMBRANE PROTEIN"/>
    <property type="match status" value="1"/>
</dbReference>
<dbReference type="GeneID" id="35601690"/>
<dbReference type="AlphaFoldDB" id="A0A2D3V7G2"/>
<keyword evidence="1" id="KW-0812">Transmembrane</keyword>
<dbReference type="Proteomes" id="UP000225277">
    <property type="component" value="Unassembled WGS sequence"/>
</dbReference>
<reference evidence="3 4" key="1">
    <citation type="submission" date="2016-03" db="EMBL/GenBank/DDBJ databases">
        <authorList>
            <person name="Ploux O."/>
        </authorList>
    </citation>
    <scope>NUCLEOTIDE SEQUENCE [LARGE SCALE GENOMIC DNA]</scope>
    <source>
        <strain evidence="3 4">URUG2</strain>
    </source>
</reference>
<organism evidence="3 4">
    <name type="scientific">Ramularia collo-cygni</name>
    <dbReference type="NCBI Taxonomy" id="112498"/>
    <lineage>
        <taxon>Eukaryota</taxon>
        <taxon>Fungi</taxon>
        <taxon>Dikarya</taxon>
        <taxon>Ascomycota</taxon>
        <taxon>Pezizomycotina</taxon>
        <taxon>Dothideomycetes</taxon>
        <taxon>Dothideomycetidae</taxon>
        <taxon>Mycosphaerellales</taxon>
        <taxon>Mycosphaerellaceae</taxon>
        <taxon>Ramularia</taxon>
    </lineage>
</organism>
<feature type="transmembrane region" description="Helical" evidence="1">
    <location>
        <begin position="12"/>
        <end position="34"/>
    </location>
</feature>
<evidence type="ECO:0000313" key="3">
    <source>
        <dbReference type="EMBL" id="CZT20697.1"/>
    </source>
</evidence>
<accession>A0A2D3V7G2</accession>
<feature type="transmembrane region" description="Helical" evidence="1">
    <location>
        <begin position="122"/>
        <end position="142"/>
    </location>
</feature>
<feature type="transmembrane region" description="Helical" evidence="1">
    <location>
        <begin position="199"/>
        <end position="220"/>
    </location>
</feature>
<dbReference type="InterPro" id="IPR049326">
    <property type="entry name" value="Rhodopsin_dom_fungi"/>
</dbReference>
<dbReference type="Pfam" id="PF20684">
    <property type="entry name" value="Fung_rhodopsin"/>
    <property type="match status" value="1"/>
</dbReference>
<dbReference type="OrthoDB" id="3650882at2759"/>
<sequence>MPSFHLEKVSAGIVIACTTASIWSLLISLIRLFLRLKISGPLGWDDATCAAATLFGVAESCTALLAVHYGLGIPQNEIGEFEPLYKLVWVAGQLYALSVGFSVLSITCFIARLTKTDQHQRIIHSIMIAIGVWMVISELLIALGCPTPRPWDISDRKCLNKWYIWLSHTVICTMFEILNIKVALLIVWNLQMPFRPKAVVFLSFSLRLLVLPPALVRLQFLEVAIAKTDVGAYRARANLLSQIVMHSSIILATIPCAKPFFALFDGGVYRTPRDMKPEPATEPEAAGTGIEQRQEFGFYYESSP</sequence>
<evidence type="ECO:0000256" key="1">
    <source>
        <dbReference type="SAM" id="Phobius"/>
    </source>
</evidence>
<keyword evidence="4" id="KW-1185">Reference proteome</keyword>
<dbReference type="PANTHER" id="PTHR39614:SF2">
    <property type="entry name" value="INTEGRAL MEMBRANE PROTEIN"/>
    <property type="match status" value="1"/>
</dbReference>
<feature type="transmembrane region" description="Helical" evidence="1">
    <location>
        <begin position="162"/>
        <end position="187"/>
    </location>
</feature>
<feature type="domain" description="Rhodopsin" evidence="2">
    <location>
        <begin position="30"/>
        <end position="261"/>
    </location>
</feature>
<dbReference type="STRING" id="112498.A0A2D3V7G2"/>
<evidence type="ECO:0000313" key="4">
    <source>
        <dbReference type="Proteomes" id="UP000225277"/>
    </source>
</evidence>
<gene>
    <name evidence="3" type="ORF">RCC_06555</name>
</gene>
<dbReference type="EMBL" id="FJUY01000009">
    <property type="protein sequence ID" value="CZT20697.1"/>
    <property type="molecule type" value="Genomic_DNA"/>
</dbReference>
<dbReference type="RefSeq" id="XP_023627586.1">
    <property type="nucleotide sequence ID" value="XM_023771818.1"/>
</dbReference>
<proteinExistence type="predicted"/>
<name>A0A2D3V7G2_9PEZI</name>
<feature type="transmembrane region" description="Helical" evidence="1">
    <location>
        <begin position="46"/>
        <end position="67"/>
    </location>
</feature>
<evidence type="ECO:0000259" key="2">
    <source>
        <dbReference type="Pfam" id="PF20684"/>
    </source>
</evidence>
<protein>
    <recommendedName>
        <fullName evidence="2">Rhodopsin domain-containing protein</fullName>
    </recommendedName>
</protein>